<evidence type="ECO:0000256" key="5">
    <source>
        <dbReference type="ARBA" id="ARBA00022927"/>
    </source>
</evidence>
<keyword evidence="13" id="KW-1185">Reference proteome</keyword>
<dbReference type="PANTHER" id="PTHR12428">
    <property type="entry name" value="OXA1"/>
    <property type="match status" value="1"/>
</dbReference>
<keyword evidence="6 10" id="KW-1133">Transmembrane helix</keyword>
<dbReference type="InterPro" id="IPR047196">
    <property type="entry name" value="YidC_ALB_C"/>
</dbReference>
<dbReference type="KEGG" id="ppsc:EHS13_28390"/>
<evidence type="ECO:0000313" key="13">
    <source>
        <dbReference type="Proteomes" id="UP000426246"/>
    </source>
</evidence>
<dbReference type="GO" id="GO:0051205">
    <property type="term" value="P:protein insertion into membrane"/>
    <property type="evidence" value="ECO:0007669"/>
    <property type="project" value="TreeGrafter"/>
</dbReference>
<dbReference type="Proteomes" id="UP000426246">
    <property type="component" value="Chromosome"/>
</dbReference>
<name>A0A6B8RRC2_9BACL</name>
<sequence length="219" mass="24949">MYSWFYPIAAILQPVLTFFFNLTQDWGLAIIIFTLFIKSTLFFLNLRVARQQVKQAKLQPQLQELRKQSKDDPKKLAEANLQLYKENGIKPFSTIAVALLQMPIFMGMYGLFVLHGGAMTSMLVPWVATLAHADSSHIMPFLAAALTFASSMIPLTSEMSLQTSTRQKLGISVFASTIYIFMMWRSPIALGLYWATSSLYGLLERWFYRTNVGKNLLLR</sequence>
<evidence type="ECO:0000256" key="3">
    <source>
        <dbReference type="ARBA" id="ARBA00022475"/>
    </source>
</evidence>
<keyword evidence="4 9" id="KW-0812">Transmembrane</keyword>
<organism evidence="12 13">
    <name type="scientific">Paenibacillus psychroresistens</name>
    <dbReference type="NCBI Taxonomy" id="1778678"/>
    <lineage>
        <taxon>Bacteria</taxon>
        <taxon>Bacillati</taxon>
        <taxon>Bacillota</taxon>
        <taxon>Bacilli</taxon>
        <taxon>Bacillales</taxon>
        <taxon>Paenibacillaceae</taxon>
        <taxon>Paenibacillus</taxon>
    </lineage>
</organism>
<dbReference type="AlphaFoldDB" id="A0A6B8RRC2"/>
<evidence type="ECO:0000256" key="9">
    <source>
        <dbReference type="RuleBase" id="RU003945"/>
    </source>
</evidence>
<feature type="transmembrane region" description="Helical" evidence="10">
    <location>
        <begin position="138"/>
        <end position="157"/>
    </location>
</feature>
<dbReference type="NCBIfam" id="TIGR03592">
    <property type="entry name" value="yidC_oxa1_cterm"/>
    <property type="match status" value="1"/>
</dbReference>
<dbReference type="GO" id="GO:0032977">
    <property type="term" value="F:membrane insertase activity"/>
    <property type="evidence" value="ECO:0007669"/>
    <property type="project" value="InterPro"/>
</dbReference>
<evidence type="ECO:0000256" key="10">
    <source>
        <dbReference type="SAM" id="Phobius"/>
    </source>
</evidence>
<proteinExistence type="inferred from homology"/>
<evidence type="ECO:0000256" key="1">
    <source>
        <dbReference type="ARBA" id="ARBA00004651"/>
    </source>
</evidence>
<dbReference type="PANTHER" id="PTHR12428:SF65">
    <property type="entry name" value="CYTOCHROME C OXIDASE ASSEMBLY PROTEIN COX18, MITOCHONDRIAL"/>
    <property type="match status" value="1"/>
</dbReference>
<dbReference type="GO" id="GO:0015031">
    <property type="term" value="P:protein transport"/>
    <property type="evidence" value="ECO:0007669"/>
    <property type="project" value="UniProtKB-KW"/>
</dbReference>
<comment type="similarity">
    <text evidence="9">Belongs to the OXA1/ALB3/YidC family.</text>
</comment>
<reference evidence="13" key="1">
    <citation type="submission" date="2018-11" db="EMBL/GenBank/DDBJ databases">
        <title>Complete genome sequence of Paenibacillus sp. ML311-T8.</title>
        <authorList>
            <person name="Nam Y.-D."/>
            <person name="Kang J."/>
            <person name="Chung W.-H."/>
            <person name="Park Y.S."/>
        </authorList>
    </citation>
    <scope>NUCLEOTIDE SEQUENCE [LARGE SCALE GENOMIC DNA]</scope>
    <source>
        <strain evidence="13">ML311-T8</strain>
    </source>
</reference>
<gene>
    <name evidence="12" type="ORF">EHS13_28390</name>
</gene>
<evidence type="ECO:0000313" key="12">
    <source>
        <dbReference type="EMBL" id="QGQ98519.1"/>
    </source>
</evidence>
<accession>A0A6B8RRC2</accession>
<dbReference type="EMBL" id="CP034235">
    <property type="protein sequence ID" value="QGQ98519.1"/>
    <property type="molecule type" value="Genomic_DNA"/>
</dbReference>
<evidence type="ECO:0000259" key="11">
    <source>
        <dbReference type="Pfam" id="PF02096"/>
    </source>
</evidence>
<dbReference type="InterPro" id="IPR028055">
    <property type="entry name" value="YidC/Oxa/ALB_C"/>
</dbReference>
<keyword evidence="8" id="KW-0143">Chaperone</keyword>
<dbReference type="RefSeq" id="WP_155703627.1">
    <property type="nucleotide sequence ID" value="NZ_CP034235.1"/>
</dbReference>
<keyword evidence="5" id="KW-0653">Protein transport</keyword>
<dbReference type="InterPro" id="IPR001708">
    <property type="entry name" value="YidC/ALB3/OXA1/COX18"/>
</dbReference>
<feature type="domain" description="Membrane insertase YidC/Oxa/ALB C-terminal" evidence="11">
    <location>
        <begin position="26"/>
        <end position="209"/>
    </location>
</feature>
<keyword evidence="2" id="KW-0813">Transport</keyword>
<evidence type="ECO:0000256" key="2">
    <source>
        <dbReference type="ARBA" id="ARBA00022448"/>
    </source>
</evidence>
<feature type="transmembrane region" description="Helical" evidence="10">
    <location>
        <begin position="26"/>
        <end position="46"/>
    </location>
</feature>
<evidence type="ECO:0000256" key="8">
    <source>
        <dbReference type="ARBA" id="ARBA00023186"/>
    </source>
</evidence>
<protein>
    <submittedName>
        <fullName evidence="12">YidC/Oxa1 family membrane protein insertase</fullName>
    </submittedName>
</protein>
<feature type="transmembrane region" description="Helical" evidence="10">
    <location>
        <begin position="95"/>
        <end position="118"/>
    </location>
</feature>
<keyword evidence="3" id="KW-1003">Cell membrane</keyword>
<dbReference type="Pfam" id="PF02096">
    <property type="entry name" value="60KD_IMP"/>
    <property type="match status" value="1"/>
</dbReference>
<evidence type="ECO:0000256" key="6">
    <source>
        <dbReference type="ARBA" id="ARBA00022989"/>
    </source>
</evidence>
<feature type="transmembrane region" description="Helical" evidence="10">
    <location>
        <begin position="169"/>
        <end position="195"/>
    </location>
</feature>
<evidence type="ECO:0000256" key="7">
    <source>
        <dbReference type="ARBA" id="ARBA00023136"/>
    </source>
</evidence>
<comment type="subcellular location">
    <subcellularLocation>
        <location evidence="1">Cell membrane</location>
        <topology evidence="1">Multi-pass membrane protein</topology>
    </subcellularLocation>
    <subcellularLocation>
        <location evidence="9">Membrane</location>
        <topology evidence="9">Multi-pass membrane protein</topology>
    </subcellularLocation>
</comment>
<dbReference type="GO" id="GO:0005886">
    <property type="term" value="C:plasma membrane"/>
    <property type="evidence" value="ECO:0007669"/>
    <property type="project" value="UniProtKB-SubCell"/>
</dbReference>
<evidence type="ECO:0000256" key="4">
    <source>
        <dbReference type="ARBA" id="ARBA00022692"/>
    </source>
</evidence>
<keyword evidence="7 10" id="KW-0472">Membrane</keyword>
<dbReference type="CDD" id="cd20070">
    <property type="entry name" value="5TM_YidC_Alb3"/>
    <property type="match status" value="1"/>
</dbReference>
<dbReference type="OrthoDB" id="2380676at2"/>